<proteinExistence type="predicted"/>
<organism evidence="1 2">
    <name type="scientific">Kingdonia uniflora</name>
    <dbReference type="NCBI Taxonomy" id="39325"/>
    <lineage>
        <taxon>Eukaryota</taxon>
        <taxon>Viridiplantae</taxon>
        <taxon>Streptophyta</taxon>
        <taxon>Embryophyta</taxon>
        <taxon>Tracheophyta</taxon>
        <taxon>Spermatophyta</taxon>
        <taxon>Magnoliopsida</taxon>
        <taxon>Ranunculales</taxon>
        <taxon>Circaeasteraceae</taxon>
        <taxon>Kingdonia</taxon>
    </lineage>
</organism>
<dbReference type="Proteomes" id="UP000541444">
    <property type="component" value="Unassembled WGS sequence"/>
</dbReference>
<gene>
    <name evidence="1" type="ORF">GIB67_036869</name>
</gene>
<keyword evidence="2" id="KW-1185">Reference proteome</keyword>
<sequence>MVVAYRRSYKGSGLPISDPSLWEKDGNGHSGKVPFPYYLFSRIIMVTLVKSPSPTINFSG</sequence>
<dbReference type="EMBL" id="JACGCM010001948">
    <property type="protein sequence ID" value="KAF6147150.1"/>
    <property type="molecule type" value="Genomic_DNA"/>
</dbReference>
<dbReference type="AlphaFoldDB" id="A0A7J7LX97"/>
<accession>A0A7J7LX97</accession>
<evidence type="ECO:0000313" key="2">
    <source>
        <dbReference type="Proteomes" id="UP000541444"/>
    </source>
</evidence>
<comment type="caution">
    <text evidence="1">The sequence shown here is derived from an EMBL/GenBank/DDBJ whole genome shotgun (WGS) entry which is preliminary data.</text>
</comment>
<protein>
    <submittedName>
        <fullName evidence="1">Uncharacterized protein</fullName>
    </submittedName>
</protein>
<reference evidence="1 2" key="1">
    <citation type="journal article" date="2020" name="IScience">
        <title>Genome Sequencing of the Endangered Kingdonia uniflora (Circaeasteraceae, Ranunculales) Reveals Potential Mechanisms of Evolutionary Specialization.</title>
        <authorList>
            <person name="Sun Y."/>
            <person name="Deng T."/>
            <person name="Zhang A."/>
            <person name="Moore M.J."/>
            <person name="Landis J.B."/>
            <person name="Lin N."/>
            <person name="Zhang H."/>
            <person name="Zhang X."/>
            <person name="Huang J."/>
            <person name="Zhang X."/>
            <person name="Sun H."/>
            <person name="Wang H."/>
        </authorList>
    </citation>
    <scope>NUCLEOTIDE SEQUENCE [LARGE SCALE GENOMIC DNA]</scope>
    <source>
        <strain evidence="1">TB1705</strain>
        <tissue evidence="1">Leaf</tissue>
    </source>
</reference>
<dbReference type="OrthoDB" id="1918246at2759"/>
<name>A0A7J7LX97_9MAGN</name>
<evidence type="ECO:0000313" key="1">
    <source>
        <dbReference type="EMBL" id="KAF6147150.1"/>
    </source>
</evidence>